<dbReference type="InterPro" id="IPR013785">
    <property type="entry name" value="Aldolase_TIM"/>
</dbReference>
<dbReference type="RefSeq" id="WP_306975677.1">
    <property type="nucleotide sequence ID" value="NZ_JAUSTQ010000004.1"/>
</dbReference>
<sequence length="229" mass="25717">MKVQIYEIRSIKDAQKAVEAGADHLGIPYDQDPTYPGHLTCEEAMDVFESIPSNIVKIGLTISEDIHHIRQNLKTVMPNVLHLSGNIEAILPEEIERLKQDFKPLKIMQAIPVYADQDLASQKALDYVRRYEHVSDYFLIDTKSHSEDVIGATGTIHDWQIDRAIIESTDVPCIIAGGLSSENVQEAIRISRPYGVDSFTSTNEDNPIDEKHIKSIEKIRAFVEAAHNA</sequence>
<name>A0ABT9VED2_9BACI</name>
<dbReference type="InterPro" id="IPR044643">
    <property type="entry name" value="TrpF_fam"/>
</dbReference>
<evidence type="ECO:0000256" key="4">
    <source>
        <dbReference type="ARBA" id="ARBA00022272"/>
    </source>
</evidence>
<dbReference type="EMBL" id="JAUSTQ010000004">
    <property type="protein sequence ID" value="MDQ0159303.1"/>
    <property type="molecule type" value="Genomic_DNA"/>
</dbReference>
<gene>
    <name evidence="9" type="primary">trpF</name>
    <name evidence="11" type="ORF">J2S77_001267</name>
</gene>
<keyword evidence="8 9" id="KW-0413">Isomerase</keyword>
<dbReference type="EC" id="5.3.1.24" evidence="3 9"/>
<evidence type="ECO:0000256" key="1">
    <source>
        <dbReference type="ARBA" id="ARBA00001164"/>
    </source>
</evidence>
<dbReference type="Gene3D" id="3.20.20.70">
    <property type="entry name" value="Aldolase class I"/>
    <property type="match status" value="1"/>
</dbReference>
<comment type="catalytic activity">
    <reaction evidence="1 9">
        <text>N-(5-phospho-beta-D-ribosyl)anthranilate = 1-(2-carboxyphenylamino)-1-deoxy-D-ribulose 5-phosphate</text>
        <dbReference type="Rhea" id="RHEA:21540"/>
        <dbReference type="ChEBI" id="CHEBI:18277"/>
        <dbReference type="ChEBI" id="CHEBI:58613"/>
        <dbReference type="EC" id="5.3.1.24"/>
    </reaction>
</comment>
<evidence type="ECO:0000256" key="8">
    <source>
        <dbReference type="ARBA" id="ARBA00023235"/>
    </source>
</evidence>
<evidence type="ECO:0000256" key="9">
    <source>
        <dbReference type="HAMAP-Rule" id="MF_00135"/>
    </source>
</evidence>
<dbReference type="Proteomes" id="UP001224359">
    <property type="component" value="Unassembled WGS sequence"/>
</dbReference>
<evidence type="ECO:0000313" key="11">
    <source>
        <dbReference type="EMBL" id="MDQ0159303.1"/>
    </source>
</evidence>
<evidence type="ECO:0000256" key="5">
    <source>
        <dbReference type="ARBA" id="ARBA00022605"/>
    </source>
</evidence>
<evidence type="ECO:0000259" key="10">
    <source>
        <dbReference type="Pfam" id="PF00697"/>
    </source>
</evidence>
<feature type="domain" description="N-(5'phosphoribosyl) anthranilate isomerase (PRAI)" evidence="10">
    <location>
        <begin position="5"/>
        <end position="224"/>
    </location>
</feature>
<comment type="pathway">
    <text evidence="2 9">Amino-acid biosynthesis; L-tryptophan biosynthesis; L-tryptophan from chorismate: step 3/5.</text>
</comment>
<evidence type="ECO:0000256" key="6">
    <source>
        <dbReference type="ARBA" id="ARBA00022822"/>
    </source>
</evidence>
<dbReference type="GO" id="GO:0004640">
    <property type="term" value="F:phosphoribosylanthranilate isomerase activity"/>
    <property type="evidence" value="ECO:0007669"/>
    <property type="project" value="UniProtKB-EC"/>
</dbReference>
<reference evidence="11 12" key="1">
    <citation type="submission" date="2023-07" db="EMBL/GenBank/DDBJ databases">
        <title>Genomic Encyclopedia of Type Strains, Phase IV (KMG-IV): sequencing the most valuable type-strain genomes for metagenomic binning, comparative biology and taxonomic classification.</title>
        <authorList>
            <person name="Goeker M."/>
        </authorList>
    </citation>
    <scope>NUCLEOTIDE SEQUENCE [LARGE SCALE GENOMIC DNA]</scope>
    <source>
        <strain evidence="11 12">DSM 16460</strain>
    </source>
</reference>
<dbReference type="PANTHER" id="PTHR42894:SF1">
    <property type="entry name" value="N-(5'-PHOSPHORIBOSYL)ANTHRANILATE ISOMERASE"/>
    <property type="match status" value="1"/>
</dbReference>
<dbReference type="Pfam" id="PF00697">
    <property type="entry name" value="PRAI"/>
    <property type="match status" value="1"/>
</dbReference>
<dbReference type="PANTHER" id="PTHR42894">
    <property type="entry name" value="N-(5'-PHOSPHORIBOSYL)ANTHRANILATE ISOMERASE"/>
    <property type="match status" value="1"/>
</dbReference>
<dbReference type="SUPFAM" id="SSF51366">
    <property type="entry name" value="Ribulose-phoshate binding barrel"/>
    <property type="match status" value="1"/>
</dbReference>
<evidence type="ECO:0000313" key="12">
    <source>
        <dbReference type="Proteomes" id="UP001224359"/>
    </source>
</evidence>
<evidence type="ECO:0000256" key="3">
    <source>
        <dbReference type="ARBA" id="ARBA00012572"/>
    </source>
</evidence>
<keyword evidence="7 9" id="KW-0057">Aromatic amino acid biosynthesis</keyword>
<comment type="caution">
    <text evidence="11">The sequence shown here is derived from an EMBL/GenBank/DDBJ whole genome shotgun (WGS) entry which is preliminary data.</text>
</comment>
<comment type="similarity">
    <text evidence="9">Belongs to the TrpF family.</text>
</comment>
<dbReference type="HAMAP" id="MF_00135">
    <property type="entry name" value="PRAI"/>
    <property type="match status" value="1"/>
</dbReference>
<accession>A0ABT9VED2</accession>
<proteinExistence type="inferred from homology"/>
<keyword evidence="12" id="KW-1185">Reference proteome</keyword>
<evidence type="ECO:0000256" key="2">
    <source>
        <dbReference type="ARBA" id="ARBA00004664"/>
    </source>
</evidence>
<evidence type="ECO:0000256" key="7">
    <source>
        <dbReference type="ARBA" id="ARBA00023141"/>
    </source>
</evidence>
<organism evidence="11 12">
    <name type="scientific">Alkalibacillus salilacus</name>
    <dbReference type="NCBI Taxonomy" id="284582"/>
    <lineage>
        <taxon>Bacteria</taxon>
        <taxon>Bacillati</taxon>
        <taxon>Bacillota</taxon>
        <taxon>Bacilli</taxon>
        <taxon>Bacillales</taxon>
        <taxon>Bacillaceae</taxon>
        <taxon>Alkalibacillus</taxon>
    </lineage>
</organism>
<dbReference type="InterPro" id="IPR001240">
    <property type="entry name" value="PRAI_dom"/>
</dbReference>
<dbReference type="CDD" id="cd00405">
    <property type="entry name" value="PRAI"/>
    <property type="match status" value="1"/>
</dbReference>
<keyword evidence="6 9" id="KW-0822">Tryptophan biosynthesis</keyword>
<protein>
    <recommendedName>
        <fullName evidence="4 9">N-(5'-phosphoribosyl)anthranilate isomerase</fullName>
        <shortName evidence="9">PRAI</shortName>
        <ecNumber evidence="3 9">5.3.1.24</ecNumber>
    </recommendedName>
</protein>
<keyword evidence="5 9" id="KW-0028">Amino-acid biosynthesis</keyword>
<dbReference type="InterPro" id="IPR011060">
    <property type="entry name" value="RibuloseP-bd_barrel"/>
</dbReference>